<protein>
    <submittedName>
        <fullName evidence="3">Uncharacterized protein LOC106462558</fullName>
    </submittedName>
</protein>
<feature type="compositionally biased region" description="Acidic residues" evidence="1">
    <location>
        <begin position="54"/>
        <end position="65"/>
    </location>
</feature>
<gene>
    <name evidence="3" type="primary">LOC106462558</name>
</gene>
<organism evidence="2 3">
    <name type="scientific">Limulus polyphemus</name>
    <name type="common">Atlantic horseshoe crab</name>
    <dbReference type="NCBI Taxonomy" id="6850"/>
    <lineage>
        <taxon>Eukaryota</taxon>
        <taxon>Metazoa</taxon>
        <taxon>Ecdysozoa</taxon>
        <taxon>Arthropoda</taxon>
        <taxon>Chelicerata</taxon>
        <taxon>Merostomata</taxon>
        <taxon>Xiphosura</taxon>
        <taxon>Limulidae</taxon>
        <taxon>Limulus</taxon>
    </lineage>
</organism>
<accession>A0ABM1SPK4</accession>
<proteinExistence type="predicted"/>
<keyword evidence="2" id="KW-1185">Reference proteome</keyword>
<feature type="compositionally biased region" description="Basic and acidic residues" evidence="1">
    <location>
        <begin position="13"/>
        <end position="27"/>
    </location>
</feature>
<feature type="region of interest" description="Disordered" evidence="1">
    <location>
        <begin position="342"/>
        <end position="364"/>
    </location>
</feature>
<dbReference type="Proteomes" id="UP000694941">
    <property type="component" value="Unplaced"/>
</dbReference>
<dbReference type="RefSeq" id="XP_022245560.1">
    <property type="nucleotide sequence ID" value="XM_022389852.1"/>
</dbReference>
<evidence type="ECO:0000313" key="3">
    <source>
        <dbReference type="RefSeq" id="XP_022245560.1"/>
    </source>
</evidence>
<name>A0ABM1SPK4_LIMPO</name>
<evidence type="ECO:0000256" key="1">
    <source>
        <dbReference type="SAM" id="MobiDB-lite"/>
    </source>
</evidence>
<reference evidence="3" key="1">
    <citation type="submission" date="2025-08" db="UniProtKB">
        <authorList>
            <consortium name="RefSeq"/>
        </authorList>
    </citation>
    <scope>IDENTIFICATION</scope>
    <source>
        <tissue evidence="3">Muscle</tissue>
    </source>
</reference>
<feature type="compositionally biased region" description="Polar residues" evidence="1">
    <location>
        <begin position="28"/>
        <end position="51"/>
    </location>
</feature>
<dbReference type="GeneID" id="106462558"/>
<sequence>MASSLTKSSVSQELERKKDKVSSRDVKNVQNLKNITNIKKNSKFNNPCNFSRSEDDDHLENDNEQNETSRKCSFFNNPFNDFVLERITKTKSLDSTSSGVEINCFDYENQEKIKTIGPKSDVINSSSSSEPVFFHSCPSSGFVKDFYSFSEVSHESVEETEFRVVVKKKHKKHLPTKSLDGFRRHIHTVGAGKYYPDKPTNHNSCNELMLLNLSHRGQRGRQDSSRRKSTSSVPPSEHSSAENSDLDSVHSLPVCSSAPLQTSIHPHTTPSSCSSTSQASYADITRMSVISSGEKVKSSNNNLNNRLIESDPNALFCLPPPDQNFGLEFGIECNLVESNSVKDNQSGGITDHVSNSSNRDPRVQLSSISNTDLVIKNFKPLVEVENQNFGIPTAPVSVPVCSTRTNEIIISNQVRPPEKHIYMPSKRNCVFQEFPKEREKLVGVTTEFDPECPPVIIMDNYVPGEHVCDLTFGFEVNEQLLRMSLGEDYVRVVTSLGSHLQISPDIYSAEPNNDKCATSNCIIKSPTGNTESSDVVQPCPYDGVVTLSGRYIQWRDSPVNIDTFNYDRIVHFFGSSWEKVLNDYNKGCSENSTSNVGRVRYYTELVDTSVEVKVPVSPNNK</sequence>
<evidence type="ECO:0000313" key="2">
    <source>
        <dbReference type="Proteomes" id="UP000694941"/>
    </source>
</evidence>
<feature type="region of interest" description="Disordered" evidence="1">
    <location>
        <begin position="1"/>
        <end position="70"/>
    </location>
</feature>
<feature type="region of interest" description="Disordered" evidence="1">
    <location>
        <begin position="216"/>
        <end position="252"/>
    </location>
</feature>
<feature type="compositionally biased region" description="Polar residues" evidence="1">
    <location>
        <begin position="1"/>
        <end position="12"/>
    </location>
</feature>